<reference evidence="1 2" key="1">
    <citation type="journal article" date="2019" name="Nat. Ecol. Evol.">
        <title>Megaphylogeny resolves global patterns of mushroom evolution.</title>
        <authorList>
            <person name="Varga T."/>
            <person name="Krizsan K."/>
            <person name="Foldi C."/>
            <person name="Dima B."/>
            <person name="Sanchez-Garcia M."/>
            <person name="Sanchez-Ramirez S."/>
            <person name="Szollosi G.J."/>
            <person name="Szarkandi J.G."/>
            <person name="Papp V."/>
            <person name="Albert L."/>
            <person name="Andreopoulos W."/>
            <person name="Angelini C."/>
            <person name="Antonin V."/>
            <person name="Barry K.W."/>
            <person name="Bougher N.L."/>
            <person name="Buchanan P."/>
            <person name="Buyck B."/>
            <person name="Bense V."/>
            <person name="Catcheside P."/>
            <person name="Chovatia M."/>
            <person name="Cooper J."/>
            <person name="Damon W."/>
            <person name="Desjardin D."/>
            <person name="Finy P."/>
            <person name="Geml J."/>
            <person name="Haridas S."/>
            <person name="Hughes K."/>
            <person name="Justo A."/>
            <person name="Karasinski D."/>
            <person name="Kautmanova I."/>
            <person name="Kiss B."/>
            <person name="Kocsube S."/>
            <person name="Kotiranta H."/>
            <person name="LaButti K.M."/>
            <person name="Lechner B.E."/>
            <person name="Liimatainen K."/>
            <person name="Lipzen A."/>
            <person name="Lukacs Z."/>
            <person name="Mihaltcheva S."/>
            <person name="Morgado L.N."/>
            <person name="Niskanen T."/>
            <person name="Noordeloos M.E."/>
            <person name="Ohm R.A."/>
            <person name="Ortiz-Santana B."/>
            <person name="Ovrebo C."/>
            <person name="Racz N."/>
            <person name="Riley R."/>
            <person name="Savchenko A."/>
            <person name="Shiryaev A."/>
            <person name="Soop K."/>
            <person name="Spirin V."/>
            <person name="Szebenyi C."/>
            <person name="Tomsovsky M."/>
            <person name="Tulloss R.E."/>
            <person name="Uehling J."/>
            <person name="Grigoriev I.V."/>
            <person name="Vagvolgyi C."/>
            <person name="Papp T."/>
            <person name="Martin F.M."/>
            <person name="Miettinen O."/>
            <person name="Hibbett D.S."/>
            <person name="Nagy L.G."/>
        </authorList>
    </citation>
    <scope>NUCLEOTIDE SEQUENCE [LARGE SCALE GENOMIC DNA]</scope>
    <source>
        <strain evidence="1 2">OMC1185</strain>
    </source>
</reference>
<keyword evidence="2" id="KW-1185">Reference proteome</keyword>
<gene>
    <name evidence="1" type="ORF">OE88DRAFT_534845</name>
</gene>
<organism evidence="1 2">
    <name type="scientific">Heliocybe sulcata</name>
    <dbReference type="NCBI Taxonomy" id="5364"/>
    <lineage>
        <taxon>Eukaryota</taxon>
        <taxon>Fungi</taxon>
        <taxon>Dikarya</taxon>
        <taxon>Basidiomycota</taxon>
        <taxon>Agaricomycotina</taxon>
        <taxon>Agaricomycetes</taxon>
        <taxon>Gloeophyllales</taxon>
        <taxon>Gloeophyllaceae</taxon>
        <taxon>Heliocybe</taxon>
    </lineage>
</organism>
<dbReference type="Proteomes" id="UP000305948">
    <property type="component" value="Unassembled WGS sequence"/>
</dbReference>
<dbReference type="EMBL" id="ML213519">
    <property type="protein sequence ID" value="TFK48511.1"/>
    <property type="molecule type" value="Genomic_DNA"/>
</dbReference>
<accession>A0A5C3N406</accession>
<name>A0A5C3N406_9AGAM</name>
<proteinExistence type="predicted"/>
<sequence>MKRERRTESVVLPGNVPGNAIKLTTTEDDPRSAAHVRHRELTSSHSKHSSAISGGGLSKNSELCCAFIASMAGCPHEYRCTSTTAQPVAAETSGCSGVLRNFINFLRPKMVSLSAKNQSSHDLEEVASVVSCHTTLPCTFHHTETRAMLEQFPCHK</sequence>
<evidence type="ECO:0000313" key="1">
    <source>
        <dbReference type="EMBL" id="TFK48511.1"/>
    </source>
</evidence>
<dbReference type="AlphaFoldDB" id="A0A5C3N406"/>
<protein>
    <submittedName>
        <fullName evidence="1">Uncharacterized protein</fullName>
    </submittedName>
</protein>
<evidence type="ECO:0000313" key="2">
    <source>
        <dbReference type="Proteomes" id="UP000305948"/>
    </source>
</evidence>